<dbReference type="InterPro" id="IPR001094">
    <property type="entry name" value="Flavdoxin-like"/>
</dbReference>
<dbReference type="Gene3D" id="3.40.50.360">
    <property type="match status" value="1"/>
</dbReference>
<evidence type="ECO:0000313" key="5">
    <source>
        <dbReference type="EMBL" id="MEE2034767.1"/>
    </source>
</evidence>
<reference evidence="5 6" key="1">
    <citation type="submission" date="2023-08" db="EMBL/GenBank/DDBJ databases">
        <authorList>
            <person name="Girao M."/>
            <person name="Carvalho M.F."/>
        </authorList>
    </citation>
    <scope>NUCLEOTIDE SEQUENCE [LARGE SCALE GENOMIC DNA]</scope>
    <source>
        <strain evidence="5 6">CC-R104</strain>
    </source>
</reference>
<dbReference type="PANTHER" id="PTHR19384:SF128">
    <property type="entry name" value="NADPH OXIDOREDUCTASE A"/>
    <property type="match status" value="1"/>
</dbReference>
<dbReference type="SUPFAM" id="SSF52218">
    <property type="entry name" value="Flavoproteins"/>
    <property type="match status" value="1"/>
</dbReference>
<evidence type="ECO:0000256" key="1">
    <source>
        <dbReference type="ARBA" id="ARBA00001917"/>
    </source>
</evidence>
<dbReference type="PRINTS" id="PR00369">
    <property type="entry name" value="FLAVODOXIN"/>
</dbReference>
<evidence type="ECO:0000256" key="2">
    <source>
        <dbReference type="ARBA" id="ARBA00022630"/>
    </source>
</evidence>
<comment type="caution">
    <text evidence="5">The sequence shown here is derived from an EMBL/GenBank/DDBJ whole genome shotgun (WGS) entry which is preliminary data.</text>
</comment>
<name>A0ABU7JZN6_9NOCA</name>
<dbReference type="InterPro" id="IPR008254">
    <property type="entry name" value="Flavodoxin/NO_synth"/>
</dbReference>
<dbReference type="Proteomes" id="UP001331936">
    <property type="component" value="Unassembled WGS sequence"/>
</dbReference>
<dbReference type="PROSITE" id="PS50902">
    <property type="entry name" value="FLAVODOXIN_LIKE"/>
    <property type="match status" value="1"/>
</dbReference>
<accession>A0ABU7JZN6</accession>
<evidence type="ECO:0000256" key="3">
    <source>
        <dbReference type="ARBA" id="ARBA00022643"/>
    </source>
</evidence>
<gene>
    <name evidence="5" type="ORF">Q8814_22090</name>
</gene>
<comment type="cofactor">
    <cofactor evidence="1">
        <name>FMN</name>
        <dbReference type="ChEBI" id="CHEBI:58210"/>
    </cofactor>
</comment>
<feature type="domain" description="Flavodoxin-like" evidence="4">
    <location>
        <begin position="48"/>
        <end position="186"/>
    </location>
</feature>
<keyword evidence="6" id="KW-1185">Reference proteome</keyword>
<organism evidence="5 6">
    <name type="scientific">Rhodococcus chondri</name>
    <dbReference type="NCBI Taxonomy" id="3065941"/>
    <lineage>
        <taxon>Bacteria</taxon>
        <taxon>Bacillati</taxon>
        <taxon>Actinomycetota</taxon>
        <taxon>Actinomycetes</taxon>
        <taxon>Mycobacteriales</taxon>
        <taxon>Nocardiaceae</taxon>
        <taxon>Rhodococcus</taxon>
    </lineage>
</organism>
<protein>
    <submittedName>
        <fullName evidence="5">Flavodoxin domain-containing protein</fullName>
    </submittedName>
</protein>
<dbReference type="EMBL" id="JAUZMZ010000183">
    <property type="protein sequence ID" value="MEE2034767.1"/>
    <property type="molecule type" value="Genomic_DNA"/>
</dbReference>
<dbReference type="RefSeq" id="WP_330154125.1">
    <property type="nucleotide sequence ID" value="NZ_JAUZMZ010000183.1"/>
</dbReference>
<evidence type="ECO:0000259" key="4">
    <source>
        <dbReference type="PROSITE" id="PS50902"/>
    </source>
</evidence>
<proteinExistence type="predicted"/>
<keyword evidence="2" id="KW-0285">Flavoprotein</keyword>
<dbReference type="PANTHER" id="PTHR19384">
    <property type="entry name" value="NITRIC OXIDE SYNTHASE-RELATED"/>
    <property type="match status" value="1"/>
</dbReference>
<sequence>MTIPFIPVEAPFTPDQRSWLTGFLAGMQTRLLSTAPAQAGAAGSAPALHVLYGSQTGTAESVAEDAAAAARTHGFAPVVCALDDMDLDRFVALGRVLIVTSTYGEGEMPDNTELFWEALSAESAPRLEGMDFAVLALGDTGYDGFCQAGKLIDMRLEQLGAQRIVPRVDCDVDYEETVAAWIAETLPLVAVDS</sequence>
<dbReference type="InterPro" id="IPR029039">
    <property type="entry name" value="Flavoprotein-like_sf"/>
</dbReference>
<dbReference type="Pfam" id="PF00258">
    <property type="entry name" value="Flavodoxin_1"/>
    <property type="match status" value="1"/>
</dbReference>
<evidence type="ECO:0000313" key="6">
    <source>
        <dbReference type="Proteomes" id="UP001331936"/>
    </source>
</evidence>
<keyword evidence="3" id="KW-0288">FMN</keyword>
<feature type="non-terminal residue" evidence="5">
    <location>
        <position position="193"/>
    </location>
</feature>